<accession>A0AAD8EB22</accession>
<protein>
    <submittedName>
        <fullName evidence="2">Uncharacterized protein</fullName>
    </submittedName>
</protein>
<evidence type="ECO:0000313" key="3">
    <source>
        <dbReference type="Proteomes" id="UP001233999"/>
    </source>
</evidence>
<evidence type="ECO:0000256" key="1">
    <source>
        <dbReference type="SAM" id="Phobius"/>
    </source>
</evidence>
<name>A0AAD8EB22_DIPPU</name>
<dbReference type="AlphaFoldDB" id="A0AAD8EB22"/>
<sequence length="129" mass="14842">IIIGATELIIVPSLMYYYQISRGDFSPARVFVGIKFLFFSFNYNFCRMPISFKTFGSTVVIFMTVIFFPNNFSTSPFLAFLRCSFTLVFKFPFDFSILRGKALPDSFNSSKTSFQLEDLYGNEKLTENA</sequence>
<keyword evidence="1" id="KW-1133">Transmembrane helix</keyword>
<feature type="non-terminal residue" evidence="2">
    <location>
        <position position="129"/>
    </location>
</feature>
<dbReference type="EMBL" id="JASPKZ010007499">
    <property type="protein sequence ID" value="KAJ9583915.1"/>
    <property type="molecule type" value="Genomic_DNA"/>
</dbReference>
<dbReference type="Proteomes" id="UP001233999">
    <property type="component" value="Unassembled WGS sequence"/>
</dbReference>
<feature type="transmembrane region" description="Helical" evidence="1">
    <location>
        <begin position="25"/>
        <end position="43"/>
    </location>
</feature>
<comment type="caution">
    <text evidence="2">The sequence shown here is derived from an EMBL/GenBank/DDBJ whole genome shotgun (WGS) entry which is preliminary data.</text>
</comment>
<keyword evidence="3" id="KW-1185">Reference proteome</keyword>
<keyword evidence="1" id="KW-0472">Membrane</keyword>
<organism evidence="2 3">
    <name type="scientific">Diploptera punctata</name>
    <name type="common">Pacific beetle cockroach</name>
    <dbReference type="NCBI Taxonomy" id="6984"/>
    <lineage>
        <taxon>Eukaryota</taxon>
        <taxon>Metazoa</taxon>
        <taxon>Ecdysozoa</taxon>
        <taxon>Arthropoda</taxon>
        <taxon>Hexapoda</taxon>
        <taxon>Insecta</taxon>
        <taxon>Pterygota</taxon>
        <taxon>Neoptera</taxon>
        <taxon>Polyneoptera</taxon>
        <taxon>Dictyoptera</taxon>
        <taxon>Blattodea</taxon>
        <taxon>Blaberoidea</taxon>
        <taxon>Blaberidae</taxon>
        <taxon>Diplopterinae</taxon>
        <taxon>Diploptera</taxon>
    </lineage>
</organism>
<proteinExistence type="predicted"/>
<evidence type="ECO:0000313" key="2">
    <source>
        <dbReference type="EMBL" id="KAJ9583915.1"/>
    </source>
</evidence>
<feature type="non-terminal residue" evidence="2">
    <location>
        <position position="1"/>
    </location>
</feature>
<gene>
    <name evidence="2" type="ORF">L9F63_021747</name>
</gene>
<reference evidence="2" key="2">
    <citation type="submission" date="2023-05" db="EMBL/GenBank/DDBJ databases">
        <authorList>
            <person name="Fouks B."/>
        </authorList>
    </citation>
    <scope>NUCLEOTIDE SEQUENCE</scope>
    <source>
        <strain evidence="2">Stay&amp;Tobe</strain>
        <tissue evidence="2">Testes</tissue>
    </source>
</reference>
<keyword evidence="1" id="KW-0812">Transmembrane</keyword>
<reference evidence="2" key="1">
    <citation type="journal article" date="2023" name="IScience">
        <title>Live-bearing cockroach genome reveals convergent evolutionary mechanisms linked to viviparity in insects and beyond.</title>
        <authorList>
            <person name="Fouks B."/>
            <person name="Harrison M.C."/>
            <person name="Mikhailova A.A."/>
            <person name="Marchal E."/>
            <person name="English S."/>
            <person name="Carruthers M."/>
            <person name="Jennings E.C."/>
            <person name="Chiamaka E.L."/>
            <person name="Frigard R.A."/>
            <person name="Pippel M."/>
            <person name="Attardo G.M."/>
            <person name="Benoit J.B."/>
            <person name="Bornberg-Bauer E."/>
            <person name="Tobe S.S."/>
        </authorList>
    </citation>
    <scope>NUCLEOTIDE SEQUENCE</scope>
    <source>
        <strain evidence="2">Stay&amp;Tobe</strain>
    </source>
</reference>